<evidence type="ECO:0000256" key="5">
    <source>
        <dbReference type="ARBA" id="ARBA00023136"/>
    </source>
</evidence>
<comment type="subcellular location">
    <subcellularLocation>
        <location evidence="1">Membrane</location>
        <topology evidence="1">Single-pass membrane protein</topology>
    </subcellularLocation>
</comment>
<evidence type="ECO:0000256" key="8">
    <source>
        <dbReference type="SAM" id="SignalP"/>
    </source>
</evidence>
<evidence type="ECO:0000256" key="2">
    <source>
        <dbReference type="ARBA" id="ARBA00022692"/>
    </source>
</evidence>
<dbReference type="PANTHER" id="PTHR24269">
    <property type="entry name" value="KREMEN PROTEIN"/>
    <property type="match status" value="1"/>
</dbReference>
<keyword evidence="11" id="KW-1185">Reference proteome</keyword>
<keyword evidence="5 7" id="KW-0472">Membrane</keyword>
<feature type="domain" description="WSC" evidence="9">
    <location>
        <begin position="119"/>
        <end position="214"/>
    </location>
</feature>
<dbReference type="GO" id="GO:0005886">
    <property type="term" value="C:plasma membrane"/>
    <property type="evidence" value="ECO:0007669"/>
    <property type="project" value="TreeGrafter"/>
</dbReference>
<feature type="signal peptide" evidence="8">
    <location>
        <begin position="1"/>
        <end position="22"/>
    </location>
</feature>
<dbReference type="InterPro" id="IPR002889">
    <property type="entry name" value="WSC_carb-bd"/>
</dbReference>
<dbReference type="SMART" id="SM00321">
    <property type="entry name" value="WSC"/>
    <property type="match status" value="2"/>
</dbReference>
<dbReference type="InParanoid" id="A0A218ZFX3"/>
<dbReference type="PANTHER" id="PTHR24269:SF24">
    <property type="entry name" value="WSC DOMAIN-CONTAINING PROTEIN"/>
    <property type="match status" value="1"/>
</dbReference>
<dbReference type="OrthoDB" id="2019572at2759"/>
<evidence type="ECO:0000313" key="11">
    <source>
        <dbReference type="Proteomes" id="UP000242519"/>
    </source>
</evidence>
<protein>
    <recommendedName>
        <fullName evidence="9">WSC domain-containing protein</fullName>
    </recommendedName>
</protein>
<evidence type="ECO:0000256" key="7">
    <source>
        <dbReference type="SAM" id="Phobius"/>
    </source>
</evidence>
<feature type="domain" description="WSC" evidence="9">
    <location>
        <begin position="1"/>
        <end position="107"/>
    </location>
</feature>
<keyword evidence="2 7" id="KW-0812">Transmembrane</keyword>
<feature type="chain" id="PRO_5012510502" description="WSC domain-containing protein" evidence="8">
    <location>
        <begin position="23"/>
        <end position="346"/>
    </location>
</feature>
<evidence type="ECO:0000256" key="1">
    <source>
        <dbReference type="ARBA" id="ARBA00004167"/>
    </source>
</evidence>
<feature type="transmembrane region" description="Helical" evidence="7">
    <location>
        <begin position="301"/>
        <end position="320"/>
    </location>
</feature>
<evidence type="ECO:0000256" key="4">
    <source>
        <dbReference type="ARBA" id="ARBA00022989"/>
    </source>
</evidence>
<dbReference type="Proteomes" id="UP000242519">
    <property type="component" value="Unassembled WGS sequence"/>
</dbReference>
<gene>
    <name evidence="10" type="ORF">B2J93_814</name>
</gene>
<keyword evidence="3 8" id="KW-0732">Signal</keyword>
<keyword evidence="6" id="KW-0325">Glycoprotein</keyword>
<dbReference type="Pfam" id="PF01822">
    <property type="entry name" value="WSC"/>
    <property type="match status" value="2"/>
</dbReference>
<proteinExistence type="predicted"/>
<reference evidence="10 11" key="1">
    <citation type="submission" date="2017-04" db="EMBL/GenBank/DDBJ databases">
        <title>Draft genome sequence of Marssonina coronaria NL1: causal agent of apple blotch.</title>
        <authorList>
            <person name="Cheng Q."/>
        </authorList>
    </citation>
    <scope>NUCLEOTIDE SEQUENCE [LARGE SCALE GENOMIC DNA]</scope>
    <source>
        <strain evidence="10 11">NL1</strain>
    </source>
</reference>
<dbReference type="PROSITE" id="PS51212">
    <property type="entry name" value="WSC"/>
    <property type="match status" value="2"/>
</dbReference>
<evidence type="ECO:0000259" key="9">
    <source>
        <dbReference type="PROSITE" id="PS51212"/>
    </source>
</evidence>
<keyword evidence="4 7" id="KW-1133">Transmembrane helix</keyword>
<evidence type="ECO:0000313" key="10">
    <source>
        <dbReference type="EMBL" id="OWP06175.1"/>
    </source>
</evidence>
<organism evidence="10 11">
    <name type="scientific">Diplocarpon coronariae</name>
    <dbReference type="NCBI Taxonomy" id="2795749"/>
    <lineage>
        <taxon>Eukaryota</taxon>
        <taxon>Fungi</taxon>
        <taxon>Dikarya</taxon>
        <taxon>Ascomycota</taxon>
        <taxon>Pezizomycotina</taxon>
        <taxon>Leotiomycetes</taxon>
        <taxon>Helotiales</taxon>
        <taxon>Drepanopezizaceae</taxon>
        <taxon>Diplocarpon</taxon>
    </lineage>
</organism>
<accession>A0A218ZFX3</accession>
<dbReference type="InterPro" id="IPR051836">
    <property type="entry name" value="Kremen_rcpt"/>
</dbReference>
<evidence type="ECO:0000256" key="6">
    <source>
        <dbReference type="ARBA" id="ARBA00023180"/>
    </source>
</evidence>
<sequence length="346" mass="37324">MLNVKSLTIASAAVTLFSGVNAALYPLKRNDQPAQPSCTEFTPFKYAGCFVDRKQYQYAGLEYGEECFCGASVNNIQADESDCNQPCTGDSSEICGAFDRISIYQDPTFPVADYTTISDYQQLGCHSEGSNGRSLAWRQDQVDSTTLTVETCLRACKAGGWSFAGLEYASECYCGVALGIGTLPIDDSTCNMPCNGDATETCGGRNALDLYVAKDLESSEPCEGGSSSPLSSLPAAISSLSSSSSKMPIFLTYGGSQPLTTTSGSIKSSSSSSLSSSSRSWQFRAFINSLEQSTVDLFCPFFFSFFSFPLIVTIFFYPSLDLVQLIYSRIGDPLDFLYSAFVNLHI</sequence>
<evidence type="ECO:0000256" key="3">
    <source>
        <dbReference type="ARBA" id="ARBA00022729"/>
    </source>
</evidence>
<name>A0A218ZFX3_9HELO</name>
<dbReference type="AlphaFoldDB" id="A0A218ZFX3"/>
<comment type="caution">
    <text evidence="10">The sequence shown here is derived from an EMBL/GenBank/DDBJ whole genome shotgun (WGS) entry which is preliminary data.</text>
</comment>
<dbReference type="EMBL" id="MZNU01000053">
    <property type="protein sequence ID" value="OWP06175.1"/>
    <property type="molecule type" value="Genomic_DNA"/>
</dbReference>
<dbReference type="STRING" id="503106.A0A218ZFX3"/>